<dbReference type="Gene3D" id="1.10.238.10">
    <property type="entry name" value="EF-hand"/>
    <property type="match status" value="1"/>
</dbReference>
<dbReference type="InterPro" id="IPR018247">
    <property type="entry name" value="EF_Hand_1_Ca_BS"/>
</dbReference>
<dbReference type="RefSeq" id="WP_015204781.1">
    <property type="nucleotide sequence ID" value="NC_019753.1"/>
</dbReference>
<evidence type="ECO:0000259" key="1">
    <source>
        <dbReference type="PROSITE" id="PS50222"/>
    </source>
</evidence>
<dbReference type="PROSITE" id="PS00018">
    <property type="entry name" value="EF_HAND_1"/>
    <property type="match status" value="1"/>
</dbReference>
<protein>
    <recommendedName>
        <fullName evidence="1">EF-hand domain-containing protein</fullName>
    </recommendedName>
</protein>
<dbReference type="AlphaFoldDB" id="K9W3A5"/>
<evidence type="ECO:0000313" key="3">
    <source>
        <dbReference type="Proteomes" id="UP000010472"/>
    </source>
</evidence>
<gene>
    <name evidence="2" type="ORF">Cri9333_3872</name>
</gene>
<proteinExistence type="predicted"/>
<dbReference type="PROSITE" id="PS50222">
    <property type="entry name" value="EF_HAND_2"/>
    <property type="match status" value="1"/>
</dbReference>
<dbReference type="Pfam" id="PF13499">
    <property type="entry name" value="EF-hand_7"/>
    <property type="match status" value="1"/>
</dbReference>
<dbReference type="STRING" id="1173022.Cri9333_3872"/>
<dbReference type="EMBL" id="CP003620">
    <property type="protein sequence ID" value="AFZ14681.1"/>
    <property type="molecule type" value="Genomic_DNA"/>
</dbReference>
<reference evidence="2 3" key="1">
    <citation type="submission" date="2012-06" db="EMBL/GenBank/DDBJ databases">
        <title>Finished chromosome of genome of Crinalium epipsammum PCC 9333.</title>
        <authorList>
            <consortium name="US DOE Joint Genome Institute"/>
            <person name="Gugger M."/>
            <person name="Coursin T."/>
            <person name="Rippka R."/>
            <person name="Tandeau De Marsac N."/>
            <person name="Huntemann M."/>
            <person name="Wei C.-L."/>
            <person name="Han J."/>
            <person name="Detter J.C."/>
            <person name="Han C."/>
            <person name="Tapia R."/>
            <person name="Davenport K."/>
            <person name="Daligault H."/>
            <person name="Erkkila T."/>
            <person name="Gu W."/>
            <person name="Munk A.C.C."/>
            <person name="Teshima H."/>
            <person name="Xu Y."/>
            <person name="Chain P."/>
            <person name="Chen A."/>
            <person name="Krypides N."/>
            <person name="Mavromatis K."/>
            <person name="Markowitz V."/>
            <person name="Szeto E."/>
            <person name="Ivanova N."/>
            <person name="Mikhailova N."/>
            <person name="Ovchinnikova G."/>
            <person name="Pagani I."/>
            <person name="Pati A."/>
            <person name="Goodwin L."/>
            <person name="Peters L."/>
            <person name="Pitluck S."/>
            <person name="Woyke T."/>
            <person name="Kerfeld C."/>
        </authorList>
    </citation>
    <scope>NUCLEOTIDE SEQUENCE [LARGE SCALE GENOMIC DNA]</scope>
    <source>
        <strain evidence="2 3">PCC 9333</strain>
    </source>
</reference>
<dbReference type="Proteomes" id="UP000010472">
    <property type="component" value="Chromosome"/>
</dbReference>
<dbReference type="SUPFAM" id="SSF47473">
    <property type="entry name" value="EF-hand"/>
    <property type="match status" value="1"/>
</dbReference>
<dbReference type="PATRIC" id="fig|1173022.3.peg.4172"/>
<dbReference type="KEGG" id="cep:Cri9333_3872"/>
<dbReference type="OrthoDB" id="488911at2"/>
<accession>K9W3A5</accession>
<organism evidence="2 3">
    <name type="scientific">Crinalium epipsammum PCC 9333</name>
    <dbReference type="NCBI Taxonomy" id="1173022"/>
    <lineage>
        <taxon>Bacteria</taxon>
        <taxon>Bacillati</taxon>
        <taxon>Cyanobacteriota</taxon>
        <taxon>Cyanophyceae</taxon>
        <taxon>Gomontiellales</taxon>
        <taxon>Gomontiellaceae</taxon>
        <taxon>Crinalium</taxon>
    </lineage>
</organism>
<dbReference type="HOGENOM" id="CLU_2653404_0_0_3"/>
<dbReference type="GO" id="GO:0005509">
    <property type="term" value="F:calcium ion binding"/>
    <property type="evidence" value="ECO:0007669"/>
    <property type="project" value="InterPro"/>
</dbReference>
<dbReference type="InterPro" id="IPR002048">
    <property type="entry name" value="EF_hand_dom"/>
</dbReference>
<sequence length="78" mass="8594">MATEQDLQSLFTNLDRDQDGKVSLEELFLSPGLNAIISSETNTSSPQELLSRYGLDEEGSITFEELKEAVKKANNLSS</sequence>
<keyword evidence="3" id="KW-1185">Reference proteome</keyword>
<evidence type="ECO:0000313" key="2">
    <source>
        <dbReference type="EMBL" id="AFZ14681.1"/>
    </source>
</evidence>
<feature type="domain" description="EF-hand" evidence="1">
    <location>
        <begin position="2"/>
        <end position="37"/>
    </location>
</feature>
<name>K9W3A5_9CYAN</name>
<dbReference type="eggNOG" id="COG5126">
    <property type="taxonomic scope" value="Bacteria"/>
</dbReference>
<dbReference type="InterPro" id="IPR011992">
    <property type="entry name" value="EF-hand-dom_pair"/>
</dbReference>